<gene>
    <name evidence="4" type="ORF">WA1_21365</name>
</gene>
<dbReference type="GO" id="GO:0006508">
    <property type="term" value="P:proteolysis"/>
    <property type="evidence" value="ECO:0007669"/>
    <property type="project" value="InterPro"/>
</dbReference>
<keyword evidence="4" id="KW-0121">Carboxypeptidase</keyword>
<dbReference type="SUPFAM" id="SSF55166">
    <property type="entry name" value="Hedgehog/DD-peptidase"/>
    <property type="match status" value="1"/>
</dbReference>
<sequence>MSNAGFPEQPQDTPPSKSEDIPAALRDTPDAETKVRFRGFIWLGGGVAGFLLLALLSGLFFLFIESKKPSNSKLSPASSNPTTSQESGNSAKVNDEDFVLGHFSYSEASLAELQPITGDGRIKLRATAAQKYQEMVAAARSAGVILVPISGFRSIQEQEQLFFVVGAQRNQTPAQRAAVSAPPGHSEHHTGYAVDIGDGAAPSTNLNTNFEKTKAFQWLQANAARFSFELSFPKENPQGVSYEPWHWRFVGDRGSLETFYRAKNYKPTQAQ</sequence>
<keyword evidence="2" id="KW-1133">Transmembrane helix</keyword>
<dbReference type="AlphaFoldDB" id="A0A139XD16"/>
<dbReference type="InterPro" id="IPR052179">
    <property type="entry name" value="DD-CPase-like"/>
</dbReference>
<dbReference type="Gene3D" id="3.30.1380.10">
    <property type="match status" value="1"/>
</dbReference>
<feature type="transmembrane region" description="Helical" evidence="2">
    <location>
        <begin position="40"/>
        <end position="64"/>
    </location>
</feature>
<evidence type="ECO:0000256" key="1">
    <source>
        <dbReference type="SAM" id="MobiDB-lite"/>
    </source>
</evidence>
<comment type="caution">
    <text evidence="4">The sequence shown here is derived from an EMBL/GenBank/DDBJ whole genome shotgun (WGS) entry which is preliminary data.</text>
</comment>
<proteinExistence type="predicted"/>
<dbReference type="Pfam" id="PF02557">
    <property type="entry name" value="VanY"/>
    <property type="match status" value="1"/>
</dbReference>
<keyword evidence="4" id="KW-0645">Protease</keyword>
<evidence type="ECO:0000313" key="4">
    <source>
        <dbReference type="EMBL" id="KYC42512.1"/>
    </source>
</evidence>
<dbReference type="RefSeq" id="WP_017748921.1">
    <property type="nucleotide sequence ID" value="NZ_KQ976354.1"/>
</dbReference>
<dbReference type="STRING" id="128403.WA1_21365"/>
<evidence type="ECO:0000256" key="2">
    <source>
        <dbReference type="SAM" id="Phobius"/>
    </source>
</evidence>
<feature type="domain" description="D-alanyl-D-alanine carboxypeptidase-like core" evidence="3">
    <location>
        <begin position="122"/>
        <end position="252"/>
    </location>
</feature>
<evidence type="ECO:0000259" key="3">
    <source>
        <dbReference type="Pfam" id="PF02557"/>
    </source>
</evidence>
<keyword evidence="2" id="KW-0812">Transmembrane</keyword>
<name>A0A139XD16_9CYAN</name>
<dbReference type="InterPro" id="IPR009045">
    <property type="entry name" value="Zn_M74/Hedgehog-like"/>
</dbReference>
<dbReference type="InterPro" id="IPR003709">
    <property type="entry name" value="VanY-like_core_dom"/>
</dbReference>
<dbReference type="PANTHER" id="PTHR34385">
    <property type="entry name" value="D-ALANYL-D-ALANINE CARBOXYPEPTIDASE"/>
    <property type="match status" value="1"/>
</dbReference>
<protein>
    <submittedName>
        <fullName evidence="4">D-alanyl-D-alanine carboxypeptidase</fullName>
    </submittedName>
</protein>
<keyword evidence="4" id="KW-0378">Hydrolase</keyword>
<organism evidence="4 5">
    <name type="scientific">Scytonema hofmannii PCC 7110</name>
    <dbReference type="NCBI Taxonomy" id="128403"/>
    <lineage>
        <taxon>Bacteria</taxon>
        <taxon>Bacillati</taxon>
        <taxon>Cyanobacteriota</taxon>
        <taxon>Cyanophyceae</taxon>
        <taxon>Nostocales</taxon>
        <taxon>Scytonemataceae</taxon>
        <taxon>Scytonema</taxon>
    </lineage>
</organism>
<feature type="region of interest" description="Disordered" evidence="1">
    <location>
        <begin position="1"/>
        <end position="24"/>
    </location>
</feature>
<reference evidence="4 5" key="1">
    <citation type="journal article" date="2013" name="Genome Biol. Evol.">
        <title>Genomes of Stigonematalean cyanobacteria (subsection V) and the evolution of oxygenic photosynthesis from prokaryotes to plastids.</title>
        <authorList>
            <person name="Dagan T."/>
            <person name="Roettger M."/>
            <person name="Stucken K."/>
            <person name="Landan G."/>
            <person name="Koch R."/>
            <person name="Major P."/>
            <person name="Gould S.B."/>
            <person name="Goremykin V.V."/>
            <person name="Rippka R."/>
            <person name="Tandeau de Marsac N."/>
            <person name="Gugger M."/>
            <person name="Lockhart P.J."/>
            <person name="Allen J.F."/>
            <person name="Brune I."/>
            <person name="Maus I."/>
            <person name="Puhler A."/>
            <person name="Martin W.F."/>
        </authorList>
    </citation>
    <scope>NUCLEOTIDE SEQUENCE [LARGE SCALE GENOMIC DNA]</scope>
    <source>
        <strain evidence="4 5">PCC 7110</strain>
    </source>
</reference>
<dbReference type="GO" id="GO:0004180">
    <property type="term" value="F:carboxypeptidase activity"/>
    <property type="evidence" value="ECO:0007669"/>
    <property type="project" value="UniProtKB-KW"/>
</dbReference>
<dbReference type="PANTHER" id="PTHR34385:SF1">
    <property type="entry name" value="PEPTIDOGLYCAN L-ALANYL-D-GLUTAMATE ENDOPEPTIDASE CWLK"/>
    <property type="match status" value="1"/>
</dbReference>
<feature type="region of interest" description="Disordered" evidence="1">
    <location>
        <begin position="69"/>
        <end position="91"/>
    </location>
</feature>
<dbReference type="Proteomes" id="UP000076925">
    <property type="component" value="Unassembled WGS sequence"/>
</dbReference>
<dbReference type="EMBL" id="ANNX02000020">
    <property type="protein sequence ID" value="KYC42512.1"/>
    <property type="molecule type" value="Genomic_DNA"/>
</dbReference>
<dbReference type="CDD" id="cd14852">
    <property type="entry name" value="LD-carboxypeptidase"/>
    <property type="match status" value="1"/>
</dbReference>
<keyword evidence="2" id="KW-0472">Membrane</keyword>
<dbReference type="InterPro" id="IPR058193">
    <property type="entry name" value="VanY/YodJ_core_dom"/>
</dbReference>
<dbReference type="OrthoDB" id="9792074at2"/>
<evidence type="ECO:0000313" key="5">
    <source>
        <dbReference type="Proteomes" id="UP000076925"/>
    </source>
</evidence>
<keyword evidence="5" id="KW-1185">Reference proteome</keyword>
<accession>A0A139XD16</accession>